<evidence type="ECO:0000313" key="2">
    <source>
        <dbReference type="Proteomes" id="UP000439903"/>
    </source>
</evidence>
<comment type="caution">
    <text evidence="1">The sequence shown here is derived from an EMBL/GenBank/DDBJ whole genome shotgun (WGS) entry which is preliminary data.</text>
</comment>
<dbReference type="Proteomes" id="UP000439903">
    <property type="component" value="Unassembled WGS sequence"/>
</dbReference>
<sequence length="110" mass="12498">MWHNQQGINLDGRPKSSNLKLSVFAYLESIDQPSPNFVDEHHCIPYSPFSLAENSVYGITLHFAKFSMPVRKNASHHSQLKSFFPHAINVEASIQQATCLIQIVQHHCQI</sequence>
<accession>A0A8H4A041</accession>
<evidence type="ECO:0000313" key="1">
    <source>
        <dbReference type="EMBL" id="KAF0362491.1"/>
    </source>
</evidence>
<keyword evidence="2" id="KW-1185">Reference proteome</keyword>
<reference evidence="1 2" key="1">
    <citation type="journal article" date="2019" name="Environ. Microbiol.">
        <title>At the nexus of three kingdoms: the genome of the mycorrhizal fungus Gigaspora margarita provides insights into plant, endobacterial and fungal interactions.</title>
        <authorList>
            <person name="Venice F."/>
            <person name="Ghignone S."/>
            <person name="Salvioli di Fossalunga A."/>
            <person name="Amselem J."/>
            <person name="Novero M."/>
            <person name="Xianan X."/>
            <person name="Sedzielewska Toro K."/>
            <person name="Morin E."/>
            <person name="Lipzen A."/>
            <person name="Grigoriev I.V."/>
            <person name="Henrissat B."/>
            <person name="Martin F.M."/>
            <person name="Bonfante P."/>
        </authorList>
    </citation>
    <scope>NUCLEOTIDE SEQUENCE [LARGE SCALE GENOMIC DNA]</scope>
    <source>
        <strain evidence="1 2">BEG34</strain>
    </source>
</reference>
<dbReference type="AlphaFoldDB" id="A0A8H4A041"/>
<name>A0A8H4A041_GIGMA</name>
<organism evidence="1 2">
    <name type="scientific">Gigaspora margarita</name>
    <dbReference type="NCBI Taxonomy" id="4874"/>
    <lineage>
        <taxon>Eukaryota</taxon>
        <taxon>Fungi</taxon>
        <taxon>Fungi incertae sedis</taxon>
        <taxon>Mucoromycota</taxon>
        <taxon>Glomeromycotina</taxon>
        <taxon>Glomeromycetes</taxon>
        <taxon>Diversisporales</taxon>
        <taxon>Gigasporaceae</taxon>
        <taxon>Gigaspora</taxon>
    </lineage>
</organism>
<protein>
    <submittedName>
        <fullName evidence="1">Uncharacterized protein</fullName>
    </submittedName>
</protein>
<gene>
    <name evidence="1" type="ORF">F8M41_014035</name>
</gene>
<dbReference type="EMBL" id="WTPW01002852">
    <property type="protein sequence ID" value="KAF0362491.1"/>
    <property type="molecule type" value="Genomic_DNA"/>
</dbReference>
<proteinExistence type="predicted"/>